<dbReference type="AlphaFoldDB" id="A0A1W6N473"/>
<keyword evidence="2" id="KW-1185">Reference proteome</keyword>
<dbReference type="EMBL" id="CP008743">
    <property type="protein sequence ID" value="ARN84697.1"/>
    <property type="molecule type" value="Genomic_DNA"/>
</dbReference>
<proteinExistence type="predicted"/>
<gene>
    <name evidence="1" type="ORF">GQ61_04560</name>
</gene>
<reference evidence="1 2" key="1">
    <citation type="submission" date="2014-06" db="EMBL/GenBank/DDBJ databases">
        <title>The genome of the endonuclear symbiont Nucleicultrix amoebiphila.</title>
        <authorList>
            <person name="Schulz F."/>
            <person name="Horn M."/>
        </authorList>
    </citation>
    <scope>NUCLEOTIDE SEQUENCE [LARGE SCALE GENOMIC DNA]</scope>
    <source>
        <strain evidence="1 2">FS5</strain>
    </source>
</reference>
<evidence type="ECO:0000313" key="2">
    <source>
        <dbReference type="Proteomes" id="UP000237351"/>
    </source>
</evidence>
<protein>
    <submittedName>
        <fullName evidence="1">Uncharacterized protein</fullName>
    </submittedName>
</protein>
<accession>A0A1W6N473</accession>
<name>A0A1W6N473_9PROT</name>
<organism evidence="1 2">
    <name type="scientific">Candidatus Nucleicultrix amoebiphila FS5</name>
    <dbReference type="NCBI Taxonomy" id="1414854"/>
    <lineage>
        <taxon>Bacteria</taxon>
        <taxon>Pseudomonadati</taxon>
        <taxon>Pseudomonadota</taxon>
        <taxon>Alphaproteobacteria</taxon>
        <taxon>Holosporales</taxon>
        <taxon>Candidatus Nucleicultricaceae</taxon>
        <taxon>Candidatus Nucleicultrix</taxon>
    </lineage>
</organism>
<dbReference type="Proteomes" id="UP000237351">
    <property type="component" value="Chromosome"/>
</dbReference>
<dbReference type="KEGG" id="naf:GQ61_04560"/>
<sequence>MLQFITKEVSSSTSGLFSSLGREKKKSTKNTDTTYVVYIDRSSGLIGGAKLQPITQSKISRTERFAAGLVREENVWECSQVFFDIEGLQEEDVHQDETQKLIKKFYSELYKGLQDFAVEKRAKMIVTHHPKNLHQELRFLGQWSFHTEMKIEKFETSPVIMGILDLQLKARNPLEILKSLRIQEMSHPQLAC</sequence>
<dbReference type="RefSeq" id="WP_085784160.1">
    <property type="nucleotide sequence ID" value="NZ_CP008743.1"/>
</dbReference>
<evidence type="ECO:0000313" key="1">
    <source>
        <dbReference type="EMBL" id="ARN84697.1"/>
    </source>
</evidence>